<dbReference type="InterPro" id="IPR029052">
    <property type="entry name" value="Metallo-depent_PP-like"/>
</dbReference>
<dbReference type="HOGENOM" id="CLU_060372_0_1_1"/>
<name>A0A084QV07_STAC4</name>
<keyword evidence="3" id="KW-1185">Reference proteome</keyword>
<organism evidence="2 3">
    <name type="scientific">Stachybotrys chlorohalonatus (strain IBT 40285)</name>
    <dbReference type="NCBI Taxonomy" id="1283841"/>
    <lineage>
        <taxon>Eukaryota</taxon>
        <taxon>Fungi</taxon>
        <taxon>Dikarya</taxon>
        <taxon>Ascomycota</taxon>
        <taxon>Pezizomycotina</taxon>
        <taxon>Sordariomycetes</taxon>
        <taxon>Hypocreomycetidae</taxon>
        <taxon>Hypocreales</taxon>
        <taxon>Stachybotryaceae</taxon>
        <taxon>Stachybotrys</taxon>
    </lineage>
</organism>
<reference evidence="2 3" key="1">
    <citation type="journal article" date="2014" name="BMC Genomics">
        <title>Comparative genome sequencing reveals chemotype-specific gene clusters in the toxigenic black mold Stachybotrys.</title>
        <authorList>
            <person name="Semeiks J."/>
            <person name="Borek D."/>
            <person name="Otwinowski Z."/>
            <person name="Grishin N.V."/>
        </authorList>
    </citation>
    <scope>NUCLEOTIDE SEQUENCE [LARGE SCALE GENOMIC DNA]</scope>
    <source>
        <strain evidence="2 3">IBT 40285</strain>
    </source>
</reference>
<dbReference type="PANTHER" id="PTHR37844:SF2">
    <property type="entry name" value="SER_THR PROTEIN PHOSPHATASE SUPERFAMILY (AFU_ORTHOLOGUE AFUA_1G14840)"/>
    <property type="match status" value="1"/>
</dbReference>
<proteinExistence type="predicted"/>
<evidence type="ECO:0000259" key="1">
    <source>
        <dbReference type="Pfam" id="PF00149"/>
    </source>
</evidence>
<dbReference type="EMBL" id="KL660107">
    <property type="protein sequence ID" value="KFA67792.1"/>
    <property type="molecule type" value="Genomic_DNA"/>
</dbReference>
<dbReference type="AlphaFoldDB" id="A0A084QV07"/>
<evidence type="ECO:0000313" key="3">
    <source>
        <dbReference type="Proteomes" id="UP000028524"/>
    </source>
</evidence>
<dbReference type="OMA" id="HEPQSYT"/>
<dbReference type="Pfam" id="PF00149">
    <property type="entry name" value="Metallophos"/>
    <property type="match status" value="1"/>
</dbReference>
<dbReference type="InterPro" id="IPR004843">
    <property type="entry name" value="Calcineurin-like_PHP"/>
</dbReference>
<feature type="domain" description="Calcineurin-like phosphoesterase" evidence="1">
    <location>
        <begin position="2"/>
        <end position="226"/>
    </location>
</feature>
<dbReference type="Proteomes" id="UP000028524">
    <property type="component" value="Unassembled WGS sequence"/>
</dbReference>
<evidence type="ECO:0000313" key="2">
    <source>
        <dbReference type="EMBL" id="KFA67792.1"/>
    </source>
</evidence>
<dbReference type="SUPFAM" id="SSF56300">
    <property type="entry name" value="Metallo-dependent phosphatases"/>
    <property type="match status" value="1"/>
</dbReference>
<gene>
    <name evidence="2" type="ORF">S40285_04518</name>
</gene>
<protein>
    <recommendedName>
        <fullName evidence="1">Calcineurin-like phosphoesterase domain-containing protein</fullName>
    </recommendedName>
</protein>
<dbReference type="GO" id="GO:0016787">
    <property type="term" value="F:hydrolase activity"/>
    <property type="evidence" value="ECO:0007669"/>
    <property type="project" value="InterPro"/>
</dbReference>
<dbReference type="OrthoDB" id="550558at2759"/>
<sequence>MSIQIMSDLHLEVANEYATFHITPMADHLGLLGDIGNVVKHKEQFFEFITRQLLQFKAVLFVPGNHEAYHSNWEDTLATLNSFEMEERDESMGKFILLHRERFPIPGTNTIVLGCSLFSRVPSNMHITMGMRIHDFHAIEGWTTDMHNEEHWEDVSWLNRQIVDIPGFPEDDIIILTHWSPTRHRDTINPVHAMSPLSCAFATDLSLETCFVSDQVKIWAFGHSHYNCDVIVDKWTSNGTMRMVSNQRGFPEAQTTDFDINKVVSVSGHLEEI</sequence>
<dbReference type="PANTHER" id="PTHR37844">
    <property type="entry name" value="SER/THR PROTEIN PHOSPHATASE SUPERFAMILY (AFU_ORTHOLOGUE AFUA_1G14840)"/>
    <property type="match status" value="1"/>
</dbReference>
<dbReference type="InParanoid" id="A0A084QV07"/>
<accession>A0A084QV07</accession>
<dbReference type="Gene3D" id="3.60.21.10">
    <property type="match status" value="1"/>
</dbReference>